<dbReference type="AlphaFoldDB" id="A0A2K4MMY9"/>
<feature type="binding site" description="axial binding residue" evidence="9">
    <location>
        <position position="80"/>
    </location>
    <ligand>
        <name>heme c</name>
        <dbReference type="ChEBI" id="CHEBI:61717"/>
        <label>1</label>
    </ligand>
    <ligandPart>
        <name>Fe</name>
        <dbReference type="ChEBI" id="CHEBI:18248"/>
    </ligandPart>
</feature>
<keyword evidence="2" id="KW-0813">Transport</keyword>
<dbReference type="Proteomes" id="UP000236416">
    <property type="component" value="Unassembled WGS sequence"/>
</dbReference>
<organism evidence="12 13">
    <name type="scientific">Chromobacterium sinusclupearum</name>
    <dbReference type="NCBI Taxonomy" id="2077146"/>
    <lineage>
        <taxon>Bacteria</taxon>
        <taxon>Pseudomonadati</taxon>
        <taxon>Pseudomonadota</taxon>
        <taxon>Betaproteobacteria</taxon>
        <taxon>Neisseriales</taxon>
        <taxon>Chromobacteriaceae</taxon>
        <taxon>Chromobacterium</taxon>
    </lineage>
</organism>
<accession>A0A2K4MMY9</accession>
<reference evidence="12 13" key="1">
    <citation type="submission" date="2018-01" db="EMBL/GenBank/DDBJ databases">
        <title>Genomic Sequence of Chromobacterium MWU13-2610 from wild cranberry bogs within the Cape Cod National Seashore.</title>
        <authorList>
            <person name="O'Hara-Hanley K."/>
            <person name="Soby S."/>
            <person name="Harrison A."/>
        </authorList>
    </citation>
    <scope>NUCLEOTIDE SEQUENCE [LARGE SCALE GENOMIC DNA]</scope>
    <source>
        <strain evidence="12 13">MWU13-2610</strain>
    </source>
</reference>
<feature type="binding site" description="covalent" evidence="8">
    <location>
        <position position="36"/>
    </location>
    <ligand>
        <name>heme c</name>
        <dbReference type="ChEBI" id="CHEBI:61717"/>
        <label>1</label>
    </ligand>
</feature>
<comment type="PTM">
    <text evidence="8">Binds 2 heme c groups covalently per subunit.</text>
</comment>
<dbReference type="GO" id="GO:0005506">
    <property type="term" value="F:iron ion binding"/>
    <property type="evidence" value="ECO:0007669"/>
    <property type="project" value="InterPro"/>
</dbReference>
<dbReference type="GO" id="GO:0042597">
    <property type="term" value="C:periplasmic space"/>
    <property type="evidence" value="ECO:0007669"/>
    <property type="project" value="UniProtKB-SubCell"/>
</dbReference>
<comment type="caution">
    <text evidence="12">The sequence shown here is derived from an EMBL/GenBank/DDBJ whole genome shotgun (WGS) entry which is preliminary data.</text>
</comment>
<protein>
    <submittedName>
        <fullName evidence="12">Cytochrome c4</fullName>
    </submittedName>
</protein>
<feature type="binding site" description="covalent" evidence="8">
    <location>
        <position position="138"/>
    </location>
    <ligand>
        <name>heme c</name>
        <dbReference type="ChEBI" id="CHEBI:61717"/>
        <label>2</label>
    </ligand>
</feature>
<evidence type="ECO:0000256" key="8">
    <source>
        <dbReference type="PIRSR" id="PIRSR000005-1"/>
    </source>
</evidence>
<feature type="domain" description="Cytochrome c" evidence="11">
    <location>
        <begin position="114"/>
        <end position="200"/>
    </location>
</feature>
<keyword evidence="7 9" id="KW-0408">Iron</keyword>
<evidence type="ECO:0000259" key="11">
    <source>
        <dbReference type="PROSITE" id="PS51007"/>
    </source>
</evidence>
<dbReference type="GO" id="GO:0009055">
    <property type="term" value="F:electron transfer activity"/>
    <property type="evidence" value="ECO:0007669"/>
    <property type="project" value="InterPro"/>
</dbReference>
<feature type="binding site" description="covalent" evidence="8">
    <location>
        <position position="135"/>
    </location>
    <ligand>
        <name>heme c</name>
        <dbReference type="ChEBI" id="CHEBI:61717"/>
        <label>2</label>
    </ligand>
</feature>
<evidence type="ECO:0000256" key="3">
    <source>
        <dbReference type="ARBA" id="ARBA00022617"/>
    </source>
</evidence>
<evidence type="ECO:0000256" key="7">
    <source>
        <dbReference type="ARBA" id="ARBA00023004"/>
    </source>
</evidence>
<dbReference type="PANTHER" id="PTHR33751:SF9">
    <property type="entry name" value="CYTOCHROME C4"/>
    <property type="match status" value="1"/>
</dbReference>
<feature type="binding site" description="axial binding residue" evidence="9">
    <location>
        <position position="139"/>
    </location>
    <ligand>
        <name>heme c</name>
        <dbReference type="ChEBI" id="CHEBI:61717"/>
        <label>2</label>
    </ligand>
    <ligandPart>
        <name>Fe</name>
        <dbReference type="ChEBI" id="CHEBI:18248"/>
    </ligandPart>
</feature>
<feature type="signal peptide" evidence="10">
    <location>
        <begin position="1"/>
        <end position="21"/>
    </location>
</feature>
<dbReference type="InterPro" id="IPR036909">
    <property type="entry name" value="Cyt_c-like_dom_sf"/>
</dbReference>
<feature type="domain" description="Cytochrome c" evidence="11">
    <location>
        <begin position="11"/>
        <end position="103"/>
    </location>
</feature>
<keyword evidence="6" id="KW-0249">Electron transport</keyword>
<evidence type="ECO:0000256" key="6">
    <source>
        <dbReference type="ARBA" id="ARBA00022982"/>
    </source>
</evidence>
<keyword evidence="3 8" id="KW-0349">Heme</keyword>
<gene>
    <name evidence="12" type="ORF">C2134_11755</name>
</gene>
<dbReference type="PANTHER" id="PTHR33751">
    <property type="entry name" value="CBB3-TYPE CYTOCHROME C OXIDASE SUBUNIT FIXP"/>
    <property type="match status" value="1"/>
</dbReference>
<evidence type="ECO:0000256" key="1">
    <source>
        <dbReference type="ARBA" id="ARBA00004418"/>
    </source>
</evidence>
<evidence type="ECO:0000256" key="10">
    <source>
        <dbReference type="SAM" id="SignalP"/>
    </source>
</evidence>
<dbReference type="SUPFAM" id="SSF46626">
    <property type="entry name" value="Cytochrome c"/>
    <property type="match status" value="2"/>
</dbReference>
<evidence type="ECO:0000256" key="2">
    <source>
        <dbReference type="ARBA" id="ARBA00022448"/>
    </source>
</evidence>
<dbReference type="InterPro" id="IPR050597">
    <property type="entry name" value="Cytochrome_c_Oxidase_Subunit"/>
</dbReference>
<dbReference type="RefSeq" id="WP_103320259.1">
    <property type="nucleotide sequence ID" value="NZ_PPTF01000057.1"/>
</dbReference>
<dbReference type="InterPro" id="IPR009056">
    <property type="entry name" value="Cyt_c-like_dom"/>
</dbReference>
<evidence type="ECO:0000313" key="12">
    <source>
        <dbReference type="EMBL" id="POA98451.1"/>
    </source>
</evidence>
<dbReference type="EMBL" id="PPTF01000057">
    <property type="protein sequence ID" value="POA98451.1"/>
    <property type="molecule type" value="Genomic_DNA"/>
</dbReference>
<feature type="binding site" description="axial binding residue" evidence="9">
    <location>
        <position position="178"/>
    </location>
    <ligand>
        <name>heme c</name>
        <dbReference type="ChEBI" id="CHEBI:61717"/>
        <label>2</label>
    </ligand>
    <ligandPart>
        <name>Fe</name>
        <dbReference type="ChEBI" id="CHEBI:18248"/>
    </ligandPart>
</feature>
<dbReference type="PROSITE" id="PS51007">
    <property type="entry name" value="CYTC"/>
    <property type="match status" value="2"/>
</dbReference>
<dbReference type="Gene3D" id="1.10.760.10">
    <property type="entry name" value="Cytochrome c-like domain"/>
    <property type="match status" value="2"/>
</dbReference>
<evidence type="ECO:0000256" key="5">
    <source>
        <dbReference type="ARBA" id="ARBA00022764"/>
    </source>
</evidence>
<dbReference type="InterPro" id="IPR024167">
    <property type="entry name" value="Cytochrome_c4-like"/>
</dbReference>
<feature type="binding site" description="covalent" evidence="8">
    <location>
        <position position="33"/>
    </location>
    <ligand>
        <name>heme c</name>
        <dbReference type="ChEBI" id="CHEBI:61717"/>
        <label>1</label>
    </ligand>
</feature>
<dbReference type="GO" id="GO:0020037">
    <property type="term" value="F:heme binding"/>
    <property type="evidence" value="ECO:0007669"/>
    <property type="project" value="InterPro"/>
</dbReference>
<dbReference type="Pfam" id="PF00034">
    <property type="entry name" value="Cytochrom_C"/>
    <property type="match status" value="2"/>
</dbReference>
<evidence type="ECO:0000256" key="4">
    <source>
        <dbReference type="ARBA" id="ARBA00022723"/>
    </source>
</evidence>
<feature type="binding site" description="axial binding residue" evidence="9">
    <location>
        <position position="37"/>
    </location>
    <ligand>
        <name>heme c</name>
        <dbReference type="ChEBI" id="CHEBI:61717"/>
        <label>1</label>
    </ligand>
    <ligandPart>
        <name>Fe</name>
        <dbReference type="ChEBI" id="CHEBI:18248"/>
    </ligandPart>
</feature>
<sequence length="200" mass="21409">MKPGKTSILLGLLLLGSQALAEQTPEQLARAWCANCHMADGNSISPLFPRLAGQQAAYLQQQLQMFRAKSRSDDAAHDYMWGVAGGLSDEQIIGVAAYFAAQKPAPNPAKRDESLIAAGKLIYEQGKESSGTPACQACHGPRAEGTDQGPRLAGQHAPYLMKQLHVFESPQRPSAVAMQAIIKTLSADDLHALTAYLQSL</sequence>
<keyword evidence="5" id="KW-0574">Periplasm</keyword>
<keyword evidence="4 9" id="KW-0479">Metal-binding</keyword>
<feature type="chain" id="PRO_5014418992" evidence="10">
    <location>
        <begin position="22"/>
        <end position="200"/>
    </location>
</feature>
<keyword evidence="13" id="KW-1185">Reference proteome</keyword>
<comment type="subcellular location">
    <subcellularLocation>
        <location evidence="1">Periplasm</location>
    </subcellularLocation>
</comment>
<evidence type="ECO:0000313" key="13">
    <source>
        <dbReference type="Proteomes" id="UP000236416"/>
    </source>
</evidence>
<dbReference type="PIRSF" id="PIRSF000005">
    <property type="entry name" value="Cytochrome_c4"/>
    <property type="match status" value="1"/>
</dbReference>
<keyword evidence="10" id="KW-0732">Signal</keyword>
<proteinExistence type="predicted"/>
<name>A0A2K4MMY9_9NEIS</name>
<evidence type="ECO:0000256" key="9">
    <source>
        <dbReference type="PIRSR" id="PIRSR000005-2"/>
    </source>
</evidence>